<keyword evidence="2" id="KW-1185">Reference proteome</keyword>
<reference evidence="1 2" key="1">
    <citation type="submission" date="2020-04" db="EMBL/GenBank/DDBJ databases">
        <authorList>
            <person name="Hitch T.C.A."/>
            <person name="Wylensek D."/>
            <person name="Clavel T."/>
        </authorList>
    </citation>
    <scope>NUCLEOTIDE SEQUENCE [LARGE SCALE GENOMIC DNA]</scope>
    <source>
        <strain evidence="1 2">PG-130-P53-12</strain>
    </source>
</reference>
<dbReference type="RefSeq" id="WP_170078032.1">
    <property type="nucleotide sequence ID" value="NZ_JABAFA010000063.1"/>
</dbReference>
<dbReference type="Gene3D" id="1.10.10.10">
    <property type="entry name" value="Winged helix-like DNA-binding domain superfamily/Winged helix DNA-binding domain"/>
    <property type="match status" value="1"/>
</dbReference>
<accession>A0A848BFQ2</accession>
<organism evidence="1 2">
    <name type="scientific">Selenomonas bovis</name>
    <dbReference type="NCBI Taxonomy" id="416586"/>
    <lineage>
        <taxon>Bacteria</taxon>
        <taxon>Bacillati</taxon>
        <taxon>Bacillota</taxon>
        <taxon>Negativicutes</taxon>
        <taxon>Selenomonadales</taxon>
        <taxon>Selenomonadaceae</taxon>
        <taxon>Selenomonas</taxon>
    </lineage>
</organism>
<dbReference type="InterPro" id="IPR018597">
    <property type="entry name" value="Phage_Tuc2009_YjcQ"/>
</dbReference>
<dbReference type="InterPro" id="IPR036388">
    <property type="entry name" value="WH-like_DNA-bd_sf"/>
</dbReference>
<proteinExistence type="predicted"/>
<evidence type="ECO:0000313" key="1">
    <source>
        <dbReference type="EMBL" id="NMD99831.1"/>
    </source>
</evidence>
<gene>
    <name evidence="1" type="ORF">HF878_10270</name>
</gene>
<dbReference type="Proteomes" id="UP000543804">
    <property type="component" value="Unassembled WGS sequence"/>
</dbReference>
<comment type="caution">
    <text evidence="1">The sequence shown here is derived from an EMBL/GenBank/DDBJ whole genome shotgun (WGS) entry which is preliminary data.</text>
</comment>
<evidence type="ECO:0000313" key="2">
    <source>
        <dbReference type="Proteomes" id="UP000543804"/>
    </source>
</evidence>
<dbReference type="Pfam" id="PF09639">
    <property type="entry name" value="YjcQ"/>
    <property type="match status" value="1"/>
</dbReference>
<evidence type="ECO:0008006" key="3">
    <source>
        <dbReference type="Google" id="ProtNLM"/>
    </source>
</evidence>
<name>A0A848BFQ2_9FIRM</name>
<dbReference type="AlphaFoldDB" id="A0A848BFQ2"/>
<dbReference type="InterPro" id="IPR036390">
    <property type="entry name" value="WH_DNA-bd_sf"/>
</dbReference>
<dbReference type="EMBL" id="JABAFA010000063">
    <property type="protein sequence ID" value="NMD99831.1"/>
    <property type="molecule type" value="Genomic_DNA"/>
</dbReference>
<protein>
    <recommendedName>
        <fullName evidence="3">YjcQ protein</fullName>
    </recommendedName>
</protein>
<sequence>MANFKLIYQILSLLDKYLDYDEPDWDKLSAENFKVSEKRFVSIMIMLYEAGYIDGIDIIHLGGNERDLKYIDPSITLKGLEYLEQNDLMHKAYRLLKGIKDVTPGA</sequence>
<dbReference type="SUPFAM" id="SSF46785">
    <property type="entry name" value="Winged helix' DNA-binding domain"/>
    <property type="match status" value="1"/>
</dbReference>